<dbReference type="InterPro" id="IPR011992">
    <property type="entry name" value="EF-hand-dom_pair"/>
</dbReference>
<comment type="caution">
    <text evidence="2">The sequence shown here is derived from an EMBL/GenBank/DDBJ whole genome shotgun (WGS) entry which is preliminary data.</text>
</comment>
<evidence type="ECO:0000256" key="1">
    <source>
        <dbReference type="SAM" id="Coils"/>
    </source>
</evidence>
<dbReference type="EMBL" id="MPUH01000323">
    <property type="protein sequence ID" value="OMJ82889.1"/>
    <property type="molecule type" value="Genomic_DNA"/>
</dbReference>
<dbReference type="Proteomes" id="UP000187209">
    <property type="component" value="Unassembled WGS sequence"/>
</dbReference>
<feature type="coiled-coil region" evidence="1">
    <location>
        <begin position="47"/>
        <end position="124"/>
    </location>
</feature>
<proteinExistence type="predicted"/>
<dbReference type="SUPFAM" id="SSF47473">
    <property type="entry name" value="EF-hand"/>
    <property type="match status" value="1"/>
</dbReference>
<organism evidence="2 3">
    <name type="scientific">Stentor coeruleus</name>
    <dbReference type="NCBI Taxonomy" id="5963"/>
    <lineage>
        <taxon>Eukaryota</taxon>
        <taxon>Sar</taxon>
        <taxon>Alveolata</taxon>
        <taxon>Ciliophora</taxon>
        <taxon>Postciliodesmatophora</taxon>
        <taxon>Heterotrichea</taxon>
        <taxon>Heterotrichida</taxon>
        <taxon>Stentoridae</taxon>
        <taxon>Stentor</taxon>
    </lineage>
</organism>
<evidence type="ECO:0000313" key="3">
    <source>
        <dbReference type="Proteomes" id="UP000187209"/>
    </source>
</evidence>
<protein>
    <recommendedName>
        <fullName evidence="4">EF-hand domain-containing protein</fullName>
    </recommendedName>
</protein>
<keyword evidence="1" id="KW-0175">Coiled coil</keyword>
<name>A0A1R2C1R1_9CILI</name>
<accession>A0A1R2C1R1</accession>
<reference evidence="2 3" key="1">
    <citation type="submission" date="2016-11" db="EMBL/GenBank/DDBJ databases">
        <title>The macronuclear genome of Stentor coeruleus: a giant cell with tiny introns.</title>
        <authorList>
            <person name="Slabodnick M."/>
            <person name="Ruby J.G."/>
            <person name="Reiff S.B."/>
            <person name="Swart E.C."/>
            <person name="Gosai S."/>
            <person name="Prabakaran S."/>
            <person name="Witkowska E."/>
            <person name="Larue G.E."/>
            <person name="Fisher S."/>
            <person name="Freeman R.M."/>
            <person name="Gunawardena J."/>
            <person name="Chu W."/>
            <person name="Stover N.A."/>
            <person name="Gregory B.D."/>
            <person name="Nowacki M."/>
            <person name="Derisi J."/>
            <person name="Roy S.W."/>
            <person name="Marshall W.F."/>
            <person name="Sood P."/>
        </authorList>
    </citation>
    <scope>NUCLEOTIDE SEQUENCE [LARGE SCALE GENOMIC DNA]</scope>
    <source>
        <strain evidence="2">WM001</strain>
    </source>
</reference>
<evidence type="ECO:0000313" key="2">
    <source>
        <dbReference type="EMBL" id="OMJ82889.1"/>
    </source>
</evidence>
<evidence type="ECO:0008006" key="4">
    <source>
        <dbReference type="Google" id="ProtNLM"/>
    </source>
</evidence>
<sequence length="476" mass="56275">MDKSRPYSAYPLTSRGGKMQTITSNKNELLFKDHISPLRTTTDFYAKEELNEQVQTLKKLINALQEENKNLKSKIIRLEKKKVNLLLTPFKTFNNIAFSPDLEKQKLLLRISELELEVNVLKDESIRHKIIIDEFINKVPYDYKKLFEKYIKLSSKIKKIKEGKKKTIGYYGSDIESNKRFNEISGKNSDRKILGKKNSPQFKQRNSMLVMGIFIKLYEGFCVNQLENDEIWYVVNPNNCDSIGFQEFSRGMNGLGIINDEEIEVLFEVIARDGRINQRMFEKAFIKYKPSNIPNYSDIKPAIEHLYYRLQIQRITFNNFLCLFPAEGYTYDDILQILTRMPILLDKTSAEIITKYILINKTKTEKNDIENKLRKIMDEWKIFNEDEEVVFDDKIRSSMDGHWEVFIEKCHEFDKGKREIISFSQFVRICKSIGFELEPDMKQYLKILFYTDKFQLEIVPYKGFVVAYAPENYLQR</sequence>
<dbReference type="AlphaFoldDB" id="A0A1R2C1R1"/>
<keyword evidence="3" id="KW-1185">Reference proteome</keyword>
<gene>
    <name evidence="2" type="ORF">SteCoe_16283</name>
</gene>